<dbReference type="OrthoDB" id="613853at2759"/>
<dbReference type="Gene3D" id="3.80.10.10">
    <property type="entry name" value="Ribonuclease Inhibitor"/>
    <property type="match status" value="1"/>
</dbReference>
<evidence type="ECO:0000259" key="2">
    <source>
        <dbReference type="Pfam" id="PF23622"/>
    </source>
</evidence>
<feature type="domain" description="FBD" evidence="1">
    <location>
        <begin position="226"/>
        <end position="260"/>
    </location>
</feature>
<dbReference type="SUPFAM" id="SSF52047">
    <property type="entry name" value="RNI-like"/>
    <property type="match status" value="1"/>
</dbReference>
<dbReference type="Pfam" id="PF23622">
    <property type="entry name" value="LRR_At1g61320_AtMIF1"/>
    <property type="match status" value="1"/>
</dbReference>
<dbReference type="InterPro" id="IPR032675">
    <property type="entry name" value="LRR_dom_sf"/>
</dbReference>
<name>A0A2G5DAP2_AQUCA</name>
<keyword evidence="4" id="KW-1185">Reference proteome</keyword>
<evidence type="ECO:0000259" key="1">
    <source>
        <dbReference type="Pfam" id="PF08387"/>
    </source>
</evidence>
<dbReference type="InterPro" id="IPR006566">
    <property type="entry name" value="FBD"/>
</dbReference>
<dbReference type="PANTHER" id="PTHR34145">
    <property type="entry name" value="OS02G0105600 PROTEIN"/>
    <property type="match status" value="1"/>
</dbReference>
<protein>
    <submittedName>
        <fullName evidence="3">Uncharacterized protein</fullName>
    </submittedName>
</protein>
<dbReference type="Pfam" id="PF08387">
    <property type="entry name" value="FBD"/>
    <property type="match status" value="1"/>
</dbReference>
<dbReference type="Proteomes" id="UP000230069">
    <property type="component" value="Unassembled WGS sequence"/>
</dbReference>
<proteinExistence type="predicted"/>
<evidence type="ECO:0000313" key="4">
    <source>
        <dbReference type="Proteomes" id="UP000230069"/>
    </source>
</evidence>
<dbReference type="PANTHER" id="PTHR34145:SF28">
    <property type="entry name" value="F-BOX DOMAIN-CONTAINING PROTEIN"/>
    <property type="match status" value="1"/>
</dbReference>
<dbReference type="InterPro" id="IPR055357">
    <property type="entry name" value="LRR_At1g61320_AtMIF1"/>
</dbReference>
<dbReference type="InParanoid" id="A0A2G5DAP2"/>
<gene>
    <name evidence="3" type="ORF">AQUCO_02500362v1</name>
</gene>
<dbReference type="AlphaFoldDB" id="A0A2G5DAP2"/>
<accession>A0A2G5DAP2</accession>
<reference evidence="3 4" key="1">
    <citation type="submission" date="2017-09" db="EMBL/GenBank/DDBJ databases">
        <title>WGS assembly of Aquilegia coerulea Goldsmith.</title>
        <authorList>
            <person name="Hodges S."/>
            <person name="Kramer E."/>
            <person name="Nordborg M."/>
            <person name="Tomkins J."/>
            <person name="Borevitz J."/>
            <person name="Derieg N."/>
            <person name="Yan J."/>
            <person name="Mihaltcheva S."/>
            <person name="Hayes R.D."/>
            <person name="Rokhsar D."/>
        </authorList>
    </citation>
    <scope>NUCLEOTIDE SEQUENCE [LARGE SCALE GENOMIC DNA]</scope>
    <source>
        <strain evidence="4">cv. Goldsmith</strain>
    </source>
</reference>
<dbReference type="InterPro" id="IPR053772">
    <property type="entry name" value="At1g61320/At1g61330-like"/>
</dbReference>
<dbReference type="EMBL" id="KZ305042">
    <property type="protein sequence ID" value="PIA40600.1"/>
    <property type="molecule type" value="Genomic_DNA"/>
</dbReference>
<dbReference type="STRING" id="218851.A0A2G5DAP2"/>
<feature type="domain" description="At1g61320/AtMIF1 LRR" evidence="2">
    <location>
        <begin position="13"/>
        <end position="142"/>
    </location>
</feature>
<organism evidence="3 4">
    <name type="scientific">Aquilegia coerulea</name>
    <name type="common">Rocky mountain columbine</name>
    <dbReference type="NCBI Taxonomy" id="218851"/>
    <lineage>
        <taxon>Eukaryota</taxon>
        <taxon>Viridiplantae</taxon>
        <taxon>Streptophyta</taxon>
        <taxon>Embryophyta</taxon>
        <taxon>Tracheophyta</taxon>
        <taxon>Spermatophyta</taxon>
        <taxon>Magnoliopsida</taxon>
        <taxon>Ranunculales</taxon>
        <taxon>Ranunculaceae</taxon>
        <taxon>Thalictroideae</taxon>
        <taxon>Aquilegia</taxon>
    </lineage>
</organism>
<evidence type="ECO:0000313" key="3">
    <source>
        <dbReference type="EMBL" id="PIA40600.1"/>
    </source>
</evidence>
<sequence>MEIYVEYETVYGYSHYDIPYLLFIKETGSSLKSLFLKSIFFKPNIEFNGFSSLKSLKLENVSISDEQIVSVMSNCSNLEKLTLIKCPRLSNIKISGPSPRLKYLRISYPYGEPCTLEKISINARNLKTLDYCGPGHVSFLYENTPILNVCFTFWVCTGLYSSLVPAILKELVLFVPVSKKNYSLWGLVNLLQASPYLHMLELNLLNLYADKRTVTLMQKPRDLPLHLKELRFGGFSGTSHELKFISYLVKNAKALKKITIIDKRHYNRTPENGSLLSDIYDLKEEAERVSRRVSDEIKEATPSLFPWHWPLLKVIPPDVELICV</sequence>